<protein>
    <submittedName>
        <fullName evidence="1">Uncharacterized protein</fullName>
    </submittedName>
</protein>
<sequence length="55" mass="6309">MEEAGKKWKKGRWIPQEPLEHRCAIARTSLKNCSVVIFALSCLRDGRNNYAGFDN</sequence>
<dbReference type="AlphaFoldDB" id="A0AAD5MP07"/>
<comment type="caution">
    <text evidence="1">The sequence shown here is derived from an EMBL/GenBank/DDBJ whole genome shotgun (WGS) entry which is preliminary data.</text>
</comment>
<evidence type="ECO:0000313" key="2">
    <source>
        <dbReference type="Proteomes" id="UP001196413"/>
    </source>
</evidence>
<accession>A0AAD5MP07</accession>
<reference evidence="1" key="1">
    <citation type="submission" date="2021-06" db="EMBL/GenBank/DDBJ databases">
        <title>Parelaphostrongylus tenuis whole genome reference sequence.</title>
        <authorList>
            <person name="Garwood T.J."/>
            <person name="Larsen P.A."/>
            <person name="Fountain-Jones N.M."/>
            <person name="Garbe J.R."/>
            <person name="Macchietto M.G."/>
            <person name="Kania S.A."/>
            <person name="Gerhold R.W."/>
            <person name="Richards J.E."/>
            <person name="Wolf T.M."/>
        </authorList>
    </citation>
    <scope>NUCLEOTIDE SEQUENCE</scope>
    <source>
        <strain evidence="1">MNPRO001-30</strain>
        <tissue evidence="1">Meninges</tissue>
    </source>
</reference>
<evidence type="ECO:0000313" key="1">
    <source>
        <dbReference type="EMBL" id="KAJ1351094.1"/>
    </source>
</evidence>
<dbReference type="Proteomes" id="UP001196413">
    <property type="component" value="Unassembled WGS sequence"/>
</dbReference>
<dbReference type="EMBL" id="JAHQIW010001006">
    <property type="protein sequence ID" value="KAJ1351094.1"/>
    <property type="molecule type" value="Genomic_DNA"/>
</dbReference>
<proteinExistence type="predicted"/>
<name>A0AAD5MP07_PARTN</name>
<keyword evidence="2" id="KW-1185">Reference proteome</keyword>
<gene>
    <name evidence="1" type="ORF">KIN20_007045</name>
</gene>
<organism evidence="1 2">
    <name type="scientific">Parelaphostrongylus tenuis</name>
    <name type="common">Meningeal worm</name>
    <dbReference type="NCBI Taxonomy" id="148309"/>
    <lineage>
        <taxon>Eukaryota</taxon>
        <taxon>Metazoa</taxon>
        <taxon>Ecdysozoa</taxon>
        <taxon>Nematoda</taxon>
        <taxon>Chromadorea</taxon>
        <taxon>Rhabditida</taxon>
        <taxon>Rhabditina</taxon>
        <taxon>Rhabditomorpha</taxon>
        <taxon>Strongyloidea</taxon>
        <taxon>Metastrongylidae</taxon>
        <taxon>Parelaphostrongylus</taxon>
    </lineage>
</organism>